<dbReference type="OrthoDB" id="839663at2"/>
<dbReference type="InterPro" id="IPR038573">
    <property type="entry name" value="BrnT_sf"/>
</dbReference>
<feature type="non-terminal residue" evidence="1">
    <location>
        <position position="117"/>
    </location>
</feature>
<dbReference type="EMBL" id="RAPF01000028">
    <property type="protein sequence ID" value="RKF13669.1"/>
    <property type="molecule type" value="Genomic_DNA"/>
</dbReference>
<organism evidence="1 2">
    <name type="scientific">Altericroceibacterium spongiae</name>
    <dbReference type="NCBI Taxonomy" id="2320269"/>
    <lineage>
        <taxon>Bacteria</taxon>
        <taxon>Pseudomonadati</taxon>
        <taxon>Pseudomonadota</taxon>
        <taxon>Alphaproteobacteria</taxon>
        <taxon>Sphingomonadales</taxon>
        <taxon>Erythrobacteraceae</taxon>
        <taxon>Altericroceibacterium</taxon>
    </lineage>
</organism>
<reference evidence="1 2" key="1">
    <citation type="submission" date="2018-09" db="EMBL/GenBank/DDBJ databases">
        <title>Altererythrobacter spongiae sp. nov., isolated from a marine sponge.</title>
        <authorList>
            <person name="Zhuang L."/>
            <person name="Luo L."/>
        </authorList>
    </citation>
    <scope>NUCLEOTIDE SEQUENCE [LARGE SCALE GENOMIC DNA]</scope>
    <source>
        <strain evidence="1 2">HN-Y73</strain>
    </source>
</reference>
<keyword evidence="2" id="KW-1185">Reference proteome</keyword>
<gene>
    <name evidence="1" type="ORF">D6851_17425</name>
</gene>
<dbReference type="Proteomes" id="UP000284395">
    <property type="component" value="Unassembled WGS sequence"/>
</dbReference>
<dbReference type="Pfam" id="PF04365">
    <property type="entry name" value="BrnT_toxin"/>
    <property type="match status" value="1"/>
</dbReference>
<dbReference type="InterPro" id="IPR007460">
    <property type="entry name" value="BrnT_toxin"/>
</dbReference>
<comment type="caution">
    <text evidence="1">The sequence shown here is derived from an EMBL/GenBank/DDBJ whole genome shotgun (WGS) entry which is preliminary data.</text>
</comment>
<name>A0A420E691_9SPHN</name>
<evidence type="ECO:0000313" key="2">
    <source>
        <dbReference type="Proteomes" id="UP000284395"/>
    </source>
</evidence>
<sequence length="117" mass="13031">MGVQNIMEIEFDPAKDETNIAKHGLSLLAAERFDWETAFEREDDRFDYGEVRFVALGMIGDRLHVLVFTEGSHDEALLQTLVTAGQRHPVWGSGSIGKMLIEHVHGLGHDRGANAKC</sequence>
<proteinExistence type="predicted"/>
<dbReference type="AlphaFoldDB" id="A0A420E691"/>
<evidence type="ECO:0000313" key="1">
    <source>
        <dbReference type="EMBL" id="RKF13669.1"/>
    </source>
</evidence>
<dbReference type="Gene3D" id="3.10.450.530">
    <property type="entry name" value="Ribonuclease toxin, BrnT, of type II toxin-antitoxin system"/>
    <property type="match status" value="1"/>
</dbReference>
<protein>
    <submittedName>
        <fullName evidence="1">BrnT family toxin</fullName>
    </submittedName>
</protein>
<accession>A0A420E691</accession>